<dbReference type="Pfam" id="PF01569">
    <property type="entry name" value="PAP2"/>
    <property type="match status" value="1"/>
</dbReference>
<keyword evidence="1" id="KW-1133">Transmembrane helix</keyword>
<feature type="transmembrane region" description="Helical" evidence="1">
    <location>
        <begin position="150"/>
        <end position="170"/>
    </location>
</feature>
<accession>A0ABT5ZWI7</accession>
<feature type="transmembrane region" description="Helical" evidence="1">
    <location>
        <begin position="43"/>
        <end position="64"/>
    </location>
</feature>
<dbReference type="SMART" id="SM00014">
    <property type="entry name" value="acidPPc"/>
    <property type="match status" value="1"/>
</dbReference>
<evidence type="ECO:0000313" key="4">
    <source>
        <dbReference type="Proteomes" id="UP001216579"/>
    </source>
</evidence>
<sequence length="200" mass="21189">MLFALLTWQVAVHGALYRWDVRVDAAALRAASGHQPVRPAAQFLADLGDVGVAVPVLVAALGYVAWRHRRAGAPRWWLPSAVGALAMAVTAPLVVPVKDLVSRPAPGTTRLVAHSGYFPSGHAATAAMAYGLAVLVLLRFVQRGAARRLLVLAAVLLNLAVGAALVWRGYHWPLDVAASWCLSGVLLSLARLTSWWGSPG</sequence>
<feature type="transmembrane region" description="Helical" evidence="1">
    <location>
        <begin position="117"/>
        <end position="138"/>
    </location>
</feature>
<evidence type="ECO:0000256" key="1">
    <source>
        <dbReference type="SAM" id="Phobius"/>
    </source>
</evidence>
<reference evidence="3 4" key="1">
    <citation type="submission" date="2023-03" db="EMBL/GenBank/DDBJ databases">
        <title>Draft genome sequence of Streptomyces sp. RB6PN23 isolated from peat swamp forest in Thailand.</title>
        <authorList>
            <person name="Klaysubun C."/>
            <person name="Duangmal K."/>
        </authorList>
    </citation>
    <scope>NUCLEOTIDE SEQUENCE [LARGE SCALE GENOMIC DNA]</scope>
    <source>
        <strain evidence="3 4">RB6PN23</strain>
    </source>
</reference>
<comment type="caution">
    <text evidence="3">The sequence shown here is derived from an EMBL/GenBank/DDBJ whole genome shotgun (WGS) entry which is preliminary data.</text>
</comment>
<dbReference type="RefSeq" id="WP_276096998.1">
    <property type="nucleotide sequence ID" value="NZ_JARJBC010000038.1"/>
</dbReference>
<keyword evidence="4" id="KW-1185">Reference proteome</keyword>
<dbReference type="EMBL" id="JARJBC010000038">
    <property type="protein sequence ID" value="MDF3294187.1"/>
    <property type="molecule type" value="Genomic_DNA"/>
</dbReference>
<proteinExistence type="predicted"/>
<feature type="domain" description="Phosphatidic acid phosphatase type 2/haloperoxidase" evidence="2">
    <location>
        <begin position="81"/>
        <end position="191"/>
    </location>
</feature>
<organism evidence="3 4">
    <name type="scientific">Streptomyces silvisoli</name>
    <dbReference type="NCBI Taxonomy" id="3034235"/>
    <lineage>
        <taxon>Bacteria</taxon>
        <taxon>Bacillati</taxon>
        <taxon>Actinomycetota</taxon>
        <taxon>Actinomycetes</taxon>
        <taxon>Kitasatosporales</taxon>
        <taxon>Streptomycetaceae</taxon>
        <taxon>Streptomyces</taxon>
    </lineage>
</organism>
<dbReference type="Gene3D" id="1.20.144.10">
    <property type="entry name" value="Phosphatidic acid phosphatase type 2/haloperoxidase"/>
    <property type="match status" value="1"/>
</dbReference>
<evidence type="ECO:0000313" key="3">
    <source>
        <dbReference type="EMBL" id="MDF3294187.1"/>
    </source>
</evidence>
<dbReference type="Proteomes" id="UP001216579">
    <property type="component" value="Unassembled WGS sequence"/>
</dbReference>
<feature type="transmembrane region" description="Helical" evidence="1">
    <location>
        <begin position="76"/>
        <end position="97"/>
    </location>
</feature>
<dbReference type="InterPro" id="IPR036938">
    <property type="entry name" value="PAP2/HPO_sf"/>
</dbReference>
<feature type="transmembrane region" description="Helical" evidence="1">
    <location>
        <begin position="176"/>
        <end position="197"/>
    </location>
</feature>
<protein>
    <submittedName>
        <fullName evidence="3">Phosphatase PAP2 family protein</fullName>
    </submittedName>
</protein>
<dbReference type="InterPro" id="IPR000326">
    <property type="entry name" value="PAP2/HPO"/>
</dbReference>
<keyword evidence="1" id="KW-0472">Membrane</keyword>
<name>A0ABT5ZWI7_9ACTN</name>
<keyword evidence="1" id="KW-0812">Transmembrane</keyword>
<gene>
    <name evidence="3" type="ORF">P3G67_34285</name>
</gene>
<dbReference type="SUPFAM" id="SSF48317">
    <property type="entry name" value="Acid phosphatase/Vanadium-dependent haloperoxidase"/>
    <property type="match status" value="1"/>
</dbReference>
<evidence type="ECO:0000259" key="2">
    <source>
        <dbReference type="SMART" id="SM00014"/>
    </source>
</evidence>